<evidence type="ECO:0000313" key="2">
    <source>
        <dbReference type="Proteomes" id="UP000298493"/>
    </source>
</evidence>
<name>A0A4Z1PKP8_9PEZI</name>
<sequence>MTACSGLRAARQNLRSATYDGARTVPEENDVIRRIIQEPVIRERCDEDYSRTGNMIDPGGDLANQLPFAAPEKKLIVFILRQAAEGKQVARQLAPAGTCRAGLNEQTTTEMERFSWIQLESDHLANNVSAFTMCVELKTPGNLRRRPLRRESKWIA</sequence>
<protein>
    <submittedName>
        <fullName evidence="1">Uncharacterized protein</fullName>
    </submittedName>
</protein>
<dbReference type="EMBL" id="SNSC02000002">
    <property type="protein sequence ID" value="TID26586.1"/>
    <property type="molecule type" value="Genomic_DNA"/>
</dbReference>
<proteinExistence type="predicted"/>
<keyword evidence="2" id="KW-1185">Reference proteome</keyword>
<gene>
    <name evidence="1" type="ORF">E6O75_ATG01079</name>
</gene>
<reference evidence="1 2" key="1">
    <citation type="submission" date="2019-04" db="EMBL/GenBank/DDBJ databases">
        <title>High contiguity whole genome sequence and gene annotation resource for two Venturia nashicola isolates.</title>
        <authorList>
            <person name="Prokchorchik M."/>
            <person name="Won K."/>
            <person name="Lee Y."/>
            <person name="Choi E.D."/>
            <person name="Segonzac C."/>
            <person name="Sohn K.H."/>
        </authorList>
    </citation>
    <scope>NUCLEOTIDE SEQUENCE [LARGE SCALE GENOMIC DNA]</scope>
    <source>
        <strain evidence="1 2">PRI2</strain>
    </source>
</reference>
<accession>A0A4Z1PKP8</accession>
<comment type="caution">
    <text evidence="1">The sequence shown here is derived from an EMBL/GenBank/DDBJ whole genome shotgun (WGS) entry which is preliminary data.</text>
</comment>
<evidence type="ECO:0000313" key="1">
    <source>
        <dbReference type="EMBL" id="TID26586.1"/>
    </source>
</evidence>
<dbReference type="Proteomes" id="UP000298493">
    <property type="component" value="Unassembled WGS sequence"/>
</dbReference>
<dbReference type="AlphaFoldDB" id="A0A4Z1PKP8"/>
<organism evidence="1 2">
    <name type="scientific">Venturia nashicola</name>
    <dbReference type="NCBI Taxonomy" id="86259"/>
    <lineage>
        <taxon>Eukaryota</taxon>
        <taxon>Fungi</taxon>
        <taxon>Dikarya</taxon>
        <taxon>Ascomycota</taxon>
        <taxon>Pezizomycotina</taxon>
        <taxon>Dothideomycetes</taxon>
        <taxon>Pleosporomycetidae</taxon>
        <taxon>Venturiales</taxon>
        <taxon>Venturiaceae</taxon>
        <taxon>Venturia</taxon>
    </lineage>
</organism>